<reference evidence="15 16" key="2">
    <citation type="journal article" date="2018" name="Elife">
        <title>Firefly genomes illuminate parallel origins of bioluminescence in beetles.</title>
        <authorList>
            <person name="Fallon T.R."/>
            <person name="Lower S.E."/>
            <person name="Chang C.H."/>
            <person name="Bessho-Uehara M."/>
            <person name="Martin G.J."/>
            <person name="Bewick A.J."/>
            <person name="Behringer M."/>
            <person name="Debat H.J."/>
            <person name="Wong I."/>
            <person name="Day J.C."/>
            <person name="Suvorov A."/>
            <person name="Silva C.J."/>
            <person name="Stanger-Hall K.F."/>
            <person name="Hall D.W."/>
            <person name="Schmitz R.J."/>
            <person name="Nelson D.R."/>
            <person name="Lewis S.M."/>
            <person name="Shigenobu S."/>
            <person name="Bybee S.M."/>
            <person name="Larracuente A.M."/>
            <person name="Oba Y."/>
            <person name="Weng J.K."/>
        </authorList>
    </citation>
    <scope>NUCLEOTIDE SEQUENCE [LARGE SCALE GENOMIC DNA]</scope>
    <source>
        <strain evidence="15">1611_PpyrPB1</strain>
        <tissue evidence="15">Whole body</tissue>
    </source>
</reference>
<dbReference type="GO" id="GO:0044782">
    <property type="term" value="P:cilium organization"/>
    <property type="evidence" value="ECO:0007669"/>
    <property type="project" value="TreeGrafter"/>
</dbReference>
<feature type="compositionally biased region" description="Low complexity" evidence="13">
    <location>
        <begin position="676"/>
        <end position="697"/>
    </location>
</feature>
<keyword evidence="4" id="KW-1003">Cell membrane</keyword>
<keyword evidence="12" id="KW-0966">Cell projection</keyword>
<name>A0A1Y1MN09_PHOPY</name>
<gene>
    <name evidence="15" type="ORF">PPYR_07857</name>
</gene>
<evidence type="ECO:0000256" key="6">
    <source>
        <dbReference type="ARBA" id="ARBA00022574"/>
    </source>
</evidence>
<keyword evidence="7" id="KW-0677">Repeat</keyword>
<dbReference type="Pfam" id="PF11768">
    <property type="entry name" value="Frtz"/>
    <property type="match status" value="2"/>
</dbReference>
<evidence type="ECO:0000313" key="16">
    <source>
        <dbReference type="Proteomes" id="UP000327044"/>
    </source>
</evidence>
<evidence type="ECO:0000256" key="2">
    <source>
        <dbReference type="ARBA" id="ARBA00004430"/>
    </source>
</evidence>
<accession>A0A1Y1MN09</accession>
<evidence type="ECO:0000256" key="11">
    <source>
        <dbReference type="ARBA" id="ARBA00023212"/>
    </source>
</evidence>
<evidence type="ECO:0000256" key="4">
    <source>
        <dbReference type="ARBA" id="ARBA00022475"/>
    </source>
</evidence>
<dbReference type="InterPro" id="IPR024511">
    <property type="entry name" value="Frtz"/>
</dbReference>
<dbReference type="Proteomes" id="UP000327044">
    <property type="component" value="Unassembled WGS sequence"/>
</dbReference>
<proteinExistence type="inferred from homology"/>
<protein>
    <recommendedName>
        <fullName evidence="17">WD repeat-containing and planar cell polarity effector protein fritz</fullName>
    </recommendedName>
</protein>
<evidence type="ECO:0000256" key="10">
    <source>
        <dbReference type="ARBA" id="ARBA00023136"/>
    </source>
</evidence>
<evidence type="ECO:0000256" key="5">
    <source>
        <dbReference type="ARBA" id="ARBA00022490"/>
    </source>
</evidence>
<keyword evidence="6" id="KW-0853">WD repeat</keyword>
<keyword evidence="9" id="KW-0969">Cilium</keyword>
<dbReference type="InterPro" id="IPR036322">
    <property type="entry name" value="WD40_repeat_dom_sf"/>
</dbReference>
<dbReference type="EMBL" id="VVIM01000005">
    <property type="protein sequence ID" value="KAB0799977.1"/>
    <property type="molecule type" value="Genomic_DNA"/>
</dbReference>
<keyword evidence="5" id="KW-0963">Cytoplasm</keyword>
<dbReference type="AlphaFoldDB" id="A0A1Y1MN09"/>
<dbReference type="OrthoDB" id="10013020at2759"/>
<evidence type="ECO:0000256" key="9">
    <source>
        <dbReference type="ARBA" id="ARBA00023069"/>
    </source>
</evidence>
<evidence type="ECO:0000313" key="15">
    <source>
        <dbReference type="EMBL" id="KAB0799977.1"/>
    </source>
</evidence>
<dbReference type="PANTHER" id="PTHR13667:SF5">
    <property type="entry name" value="WD REPEAT-CONTAINING AND PLANAR CELL POLARITY EFFECTOR PROTEIN FRITZ HOMOLOG"/>
    <property type="match status" value="1"/>
</dbReference>
<keyword evidence="16" id="KW-1185">Reference proteome</keyword>
<dbReference type="GO" id="GO:0007399">
    <property type="term" value="P:nervous system development"/>
    <property type="evidence" value="ECO:0007669"/>
    <property type="project" value="TreeGrafter"/>
</dbReference>
<evidence type="ECO:0000256" key="7">
    <source>
        <dbReference type="ARBA" id="ARBA00022737"/>
    </source>
</evidence>
<reference evidence="14" key="1">
    <citation type="journal article" date="2016" name="Sci. Rep.">
        <title>Molecular characterization of firefly nuptial gifts: a multi-omics approach sheds light on postcopulatory sexual selection.</title>
        <authorList>
            <person name="Al-Wathiqui N."/>
            <person name="Fallon T.R."/>
            <person name="South A."/>
            <person name="Weng J.K."/>
            <person name="Lewis S.M."/>
        </authorList>
    </citation>
    <scope>NUCLEOTIDE SEQUENCE</scope>
</reference>
<evidence type="ECO:0000256" key="1">
    <source>
        <dbReference type="ARBA" id="ARBA00004236"/>
    </source>
</evidence>
<comment type="similarity">
    <text evidence="3">Belongs to the WD repeat fritz family.</text>
</comment>
<dbReference type="SUPFAM" id="SSF50978">
    <property type="entry name" value="WD40 repeat-like"/>
    <property type="match status" value="1"/>
</dbReference>
<dbReference type="FunCoup" id="A0A1Y1MN09">
    <property type="interactions" value="231"/>
</dbReference>
<feature type="region of interest" description="Disordered" evidence="13">
    <location>
        <begin position="715"/>
        <end position="741"/>
    </location>
</feature>
<keyword evidence="10" id="KW-0472">Membrane</keyword>
<evidence type="ECO:0000256" key="3">
    <source>
        <dbReference type="ARBA" id="ARBA00006059"/>
    </source>
</evidence>
<dbReference type="GO" id="GO:0045184">
    <property type="term" value="P:establishment of protein localization"/>
    <property type="evidence" value="ECO:0007669"/>
    <property type="project" value="TreeGrafter"/>
</dbReference>
<dbReference type="InParanoid" id="A0A1Y1MN09"/>
<organism evidence="14">
    <name type="scientific">Photinus pyralis</name>
    <name type="common">Common eastern firefly</name>
    <name type="synonym">Lampyris pyralis</name>
    <dbReference type="NCBI Taxonomy" id="7054"/>
    <lineage>
        <taxon>Eukaryota</taxon>
        <taxon>Metazoa</taxon>
        <taxon>Ecdysozoa</taxon>
        <taxon>Arthropoda</taxon>
        <taxon>Hexapoda</taxon>
        <taxon>Insecta</taxon>
        <taxon>Pterygota</taxon>
        <taxon>Neoptera</taxon>
        <taxon>Endopterygota</taxon>
        <taxon>Coleoptera</taxon>
        <taxon>Polyphaga</taxon>
        <taxon>Elateriformia</taxon>
        <taxon>Elateroidea</taxon>
        <taxon>Lampyridae</taxon>
        <taxon>Lampyrinae</taxon>
        <taxon>Photinus</taxon>
    </lineage>
</organism>
<evidence type="ECO:0000256" key="12">
    <source>
        <dbReference type="ARBA" id="ARBA00023273"/>
    </source>
</evidence>
<keyword evidence="11" id="KW-0206">Cytoskeleton</keyword>
<comment type="subcellular location">
    <subcellularLocation>
        <location evidence="1">Cell membrane</location>
    </subcellularLocation>
    <subcellularLocation>
        <location evidence="2">Cytoplasm</location>
        <location evidence="2">Cytoskeleton</location>
        <location evidence="2">Cilium axoneme</location>
    </subcellularLocation>
</comment>
<dbReference type="GO" id="GO:0005886">
    <property type="term" value="C:plasma membrane"/>
    <property type="evidence" value="ECO:0007669"/>
    <property type="project" value="UniProtKB-SubCell"/>
</dbReference>
<dbReference type="GO" id="GO:0097541">
    <property type="term" value="C:axonemal basal plate"/>
    <property type="evidence" value="ECO:0007669"/>
    <property type="project" value="TreeGrafter"/>
</dbReference>
<sequence length="776" mass="87214">MYLLSDIHFWSTFEDIIIKHVDFSAFKYFTRKESNDQLLYRSKKSYCEGRGIIWHPNNKRPFKVKDRLKELEECLLQTKVICTSCAGNNFQLLLANGLLVDITVDPTTCDITNISFNKSLAAKVQTELICHGRIDKEQIACISTDGRVFCQGGMWREGWVIESGAKKKIDLHNELLCVWGGVNAEKPQPWSPLAKDHQRANLLLYWVGSRGPELFAYKKTEGDPISVIISKVLSKSLISVEQKVSLRGAVSIEVNVLEVTANVLKRTSVISVPLQTQISCCSLSNNEGRLLLGCIDGSVALLDRISGATQIIKSSIIPTHAIWHTYDAIAAISNEKGQLQYFDTALNRINTQFNADEGISIPLLDLSSYFNLQPNISTIKWGRCGIMVIFEHGPLAIVTHLDKGLTFASLVQQYMKTGKIKKAISLLLSWDWDEQFYAVLQFIILSLLKSPLTEESSESLQKALSCFYSPIVRLDSEIKDKYEGRILALTRRFFHQLVRYKMFETAFLLAVDIGHHDLFMDLYYCAIKMNEKEMAAAARAHASAILSRCSSEGSCCSQSSCSQCSETYTDESNESEKLQTAHEHISAFTTNSDYLTTNFNECAPNTYNESLTKKFPQPPRLLQNFNEIQAPPLPIAPTFTAQYSLPSRLIPPRPLIPKPQVSRERMWTYNPPLPPIQTAAPPAPSASQPTQQASSKKQQAKVKFSDTVTAFIVPEIKRPPRPPPPPHITNPQRELADSLPLCHPNEDYLKDFTPVRHESDDTITKPKIKVVHFGVV</sequence>
<evidence type="ECO:0008006" key="17">
    <source>
        <dbReference type="Google" id="ProtNLM"/>
    </source>
</evidence>
<evidence type="ECO:0000256" key="13">
    <source>
        <dbReference type="SAM" id="MobiDB-lite"/>
    </source>
</evidence>
<dbReference type="EMBL" id="GEZM01026310">
    <property type="protein sequence ID" value="JAV87052.1"/>
    <property type="molecule type" value="Transcribed_RNA"/>
</dbReference>
<evidence type="ECO:0000313" key="14">
    <source>
        <dbReference type="EMBL" id="JAV87052.1"/>
    </source>
</evidence>
<feature type="region of interest" description="Disordered" evidence="13">
    <location>
        <begin position="670"/>
        <end position="701"/>
    </location>
</feature>
<keyword evidence="8" id="KW-0970">Cilium biogenesis/degradation</keyword>
<evidence type="ECO:0000256" key="8">
    <source>
        <dbReference type="ARBA" id="ARBA00022794"/>
    </source>
</evidence>
<dbReference type="PANTHER" id="PTHR13667">
    <property type="entry name" value="HOMOLOC-13"/>
    <property type="match status" value="1"/>
</dbReference>
<reference evidence="15" key="3">
    <citation type="submission" date="2019-08" db="EMBL/GenBank/DDBJ databases">
        <authorList>
            <consortium name="Photinus pyralis genome working group"/>
            <person name="Fallon T.R."/>
            <person name="Sander Lower S.E."/>
            <person name="Weng J.-K."/>
        </authorList>
    </citation>
    <scope>NUCLEOTIDE SEQUENCE</scope>
    <source>
        <strain evidence="15">1611_PpyrPB1</strain>
        <tissue evidence="15">Whole body</tissue>
    </source>
</reference>